<dbReference type="SMART" id="SM00355">
    <property type="entry name" value="ZnF_C2H2"/>
    <property type="match status" value="14"/>
</dbReference>
<evidence type="ECO:0000256" key="2">
    <source>
        <dbReference type="ARBA" id="ARBA00022737"/>
    </source>
</evidence>
<dbReference type="PROSITE" id="PS50157">
    <property type="entry name" value="ZINC_FINGER_C2H2_2"/>
    <property type="match status" value="12"/>
</dbReference>
<dbReference type="Proteomes" id="UP001168821">
    <property type="component" value="Unassembled WGS sequence"/>
</dbReference>
<name>A0AA38IQP7_9CUCU</name>
<dbReference type="PANTHER" id="PTHR24379">
    <property type="entry name" value="KRAB AND ZINC FINGER DOMAIN-CONTAINING"/>
    <property type="match status" value="1"/>
</dbReference>
<reference evidence="8" key="1">
    <citation type="journal article" date="2023" name="G3 (Bethesda)">
        <title>Whole genome assemblies of Zophobas morio and Tenebrio molitor.</title>
        <authorList>
            <person name="Kaur S."/>
            <person name="Stinson S.A."/>
            <person name="diCenzo G.C."/>
        </authorList>
    </citation>
    <scope>NUCLEOTIDE SEQUENCE</scope>
    <source>
        <strain evidence="8">QUZm001</strain>
    </source>
</reference>
<evidence type="ECO:0000256" key="3">
    <source>
        <dbReference type="ARBA" id="ARBA00022771"/>
    </source>
</evidence>
<evidence type="ECO:0000313" key="9">
    <source>
        <dbReference type="Proteomes" id="UP001168821"/>
    </source>
</evidence>
<dbReference type="Pfam" id="PF00096">
    <property type="entry name" value="zf-C2H2"/>
    <property type="match status" value="4"/>
</dbReference>
<keyword evidence="2" id="KW-0677">Repeat</keyword>
<dbReference type="InterPro" id="IPR036236">
    <property type="entry name" value="Znf_C2H2_sf"/>
</dbReference>
<feature type="domain" description="C2H2-type" evidence="7">
    <location>
        <begin position="575"/>
        <end position="602"/>
    </location>
</feature>
<dbReference type="Pfam" id="PF13912">
    <property type="entry name" value="zf-C2H2_6"/>
    <property type="match status" value="2"/>
</dbReference>
<organism evidence="8 9">
    <name type="scientific">Zophobas morio</name>
    <dbReference type="NCBI Taxonomy" id="2755281"/>
    <lineage>
        <taxon>Eukaryota</taxon>
        <taxon>Metazoa</taxon>
        <taxon>Ecdysozoa</taxon>
        <taxon>Arthropoda</taxon>
        <taxon>Hexapoda</taxon>
        <taxon>Insecta</taxon>
        <taxon>Pterygota</taxon>
        <taxon>Neoptera</taxon>
        <taxon>Endopterygota</taxon>
        <taxon>Coleoptera</taxon>
        <taxon>Polyphaga</taxon>
        <taxon>Cucujiformia</taxon>
        <taxon>Tenebrionidae</taxon>
        <taxon>Zophobas</taxon>
    </lineage>
</organism>
<feature type="compositionally biased region" description="Acidic residues" evidence="6">
    <location>
        <begin position="301"/>
        <end position="322"/>
    </location>
</feature>
<feature type="domain" description="C2H2-type" evidence="7">
    <location>
        <begin position="391"/>
        <end position="418"/>
    </location>
</feature>
<feature type="compositionally biased region" description="Polar residues" evidence="6">
    <location>
        <begin position="7"/>
        <end position="29"/>
    </location>
</feature>
<feature type="domain" description="C2H2-type" evidence="7">
    <location>
        <begin position="457"/>
        <end position="482"/>
    </location>
</feature>
<feature type="domain" description="C2H2-type" evidence="7">
    <location>
        <begin position="519"/>
        <end position="546"/>
    </location>
</feature>
<comment type="caution">
    <text evidence="8">The sequence shown here is derived from an EMBL/GenBank/DDBJ whole genome shotgun (WGS) entry which is preliminary data.</text>
</comment>
<keyword evidence="1" id="KW-0479">Metal-binding</keyword>
<evidence type="ECO:0000313" key="8">
    <source>
        <dbReference type="EMBL" id="KAJ3662383.1"/>
    </source>
</evidence>
<feature type="region of interest" description="Disordered" evidence="6">
    <location>
        <begin position="1"/>
        <end position="29"/>
    </location>
</feature>
<dbReference type="InterPro" id="IPR022755">
    <property type="entry name" value="Znf_C2H2_jaz"/>
</dbReference>
<feature type="domain" description="C2H2-type" evidence="7">
    <location>
        <begin position="490"/>
        <end position="517"/>
    </location>
</feature>
<dbReference type="AlphaFoldDB" id="A0AA38IQP7"/>
<feature type="domain" description="C2H2-type" evidence="7">
    <location>
        <begin position="64"/>
        <end position="91"/>
    </location>
</feature>
<dbReference type="EMBL" id="JALNTZ010000002">
    <property type="protein sequence ID" value="KAJ3662383.1"/>
    <property type="molecule type" value="Genomic_DNA"/>
</dbReference>
<feature type="region of interest" description="Disordered" evidence="6">
    <location>
        <begin position="301"/>
        <end position="330"/>
    </location>
</feature>
<evidence type="ECO:0000256" key="4">
    <source>
        <dbReference type="ARBA" id="ARBA00022833"/>
    </source>
</evidence>
<evidence type="ECO:0000256" key="1">
    <source>
        <dbReference type="ARBA" id="ARBA00022723"/>
    </source>
</evidence>
<feature type="domain" description="C2H2-type" evidence="7">
    <location>
        <begin position="603"/>
        <end position="630"/>
    </location>
</feature>
<gene>
    <name evidence="8" type="ORF">Zmor_006735</name>
</gene>
<dbReference type="GO" id="GO:0006355">
    <property type="term" value="P:regulation of DNA-templated transcription"/>
    <property type="evidence" value="ECO:0007669"/>
    <property type="project" value="UniProtKB-ARBA"/>
</dbReference>
<dbReference type="FunFam" id="3.30.160.60:FF:003122">
    <property type="entry name" value="Meiotic central spindle, isoform B"/>
    <property type="match status" value="1"/>
</dbReference>
<accession>A0AA38IQP7</accession>
<evidence type="ECO:0000259" key="7">
    <source>
        <dbReference type="PROSITE" id="PS50157"/>
    </source>
</evidence>
<evidence type="ECO:0000256" key="6">
    <source>
        <dbReference type="SAM" id="MobiDB-lite"/>
    </source>
</evidence>
<feature type="domain" description="C2H2-type" evidence="7">
    <location>
        <begin position="177"/>
        <end position="200"/>
    </location>
</feature>
<sequence length="643" mass="74385">MHKESYQETSEISTEQENDALNTTHKNSPSKLQKCKFCYLEFHAINDYLSHIETTHQNIQSNKFMCSECGKQYKTKNELTNHINSKCGTIKRFKCKICDQNLMSAGSLYNHMLRHKDVKSFMCRYCAKLFYTAGQLQVHERIHTQDRAYVCEVCNKGFCHRQSLITHSSIHTGIKPYQCENCGSSFSCVGNLIKHRKTHADTCGLIPLTTHRVKHPSTKIKVRINTPSTSRLKNYEKGKEIQKELENLKTELRKDSDVKLELSSQYVQRFAQDMKIERDSTIVKDVENKIKVEKVEKDCDNQNEDDCLDSSGSDNDDDDVDNSNDCVNTVEDNNTDEEAIFGIDPEKNEWQIAQTDSKNERTTVKDPQKKIIKEDLLKFIQETSFDSDGYGDCKYCGKRYMNATWLYKHVKNHEKSIPVGNDNNFGVPLHKCSCCKMTFYTKEDSLIHQQTNHADILTCQDCEKLFANRDSLRSHQKVFHQGMCRKAYIYVCEKCGQHFKQKSKLKVHEERNCNKGPYYECSICKKQFSSIYSRNNHMRVHDPEKKLLCKFCAKSFHWKGQLKIHERSHTGEKPFACLYCPKAFAYRESLITHSSMHTGIKPHLCDGCGARFSCIGNLIKHRSSHASECGAWTYKTQLQEFGS</sequence>
<feature type="domain" description="C2H2-type" evidence="7">
    <location>
        <begin position="547"/>
        <end position="574"/>
    </location>
</feature>
<protein>
    <recommendedName>
        <fullName evidence="7">C2H2-type domain-containing protein</fullName>
    </recommendedName>
</protein>
<feature type="domain" description="C2H2-type" evidence="7">
    <location>
        <begin position="121"/>
        <end position="148"/>
    </location>
</feature>
<keyword evidence="4" id="KW-0862">Zinc</keyword>
<dbReference type="Gene3D" id="3.30.160.60">
    <property type="entry name" value="Classic Zinc Finger"/>
    <property type="match status" value="10"/>
</dbReference>
<evidence type="ECO:0000256" key="5">
    <source>
        <dbReference type="PROSITE-ProRule" id="PRU00042"/>
    </source>
</evidence>
<dbReference type="Pfam" id="PF12171">
    <property type="entry name" value="zf-C2H2_jaz"/>
    <property type="match status" value="1"/>
</dbReference>
<dbReference type="FunFam" id="3.30.160.60:FF:002388">
    <property type="entry name" value="Uncharacterized protein, isoform B"/>
    <property type="match status" value="2"/>
</dbReference>
<dbReference type="PANTHER" id="PTHR24379:SF121">
    <property type="entry name" value="C2H2-TYPE DOMAIN-CONTAINING PROTEIN"/>
    <property type="match status" value="1"/>
</dbReference>
<dbReference type="FunFam" id="3.30.160.60:FF:002343">
    <property type="entry name" value="Zinc finger protein 33A"/>
    <property type="match status" value="1"/>
</dbReference>
<dbReference type="InterPro" id="IPR013087">
    <property type="entry name" value="Znf_C2H2_type"/>
</dbReference>
<keyword evidence="9" id="KW-1185">Reference proteome</keyword>
<dbReference type="GO" id="GO:0008270">
    <property type="term" value="F:zinc ion binding"/>
    <property type="evidence" value="ECO:0007669"/>
    <property type="project" value="UniProtKB-KW"/>
</dbReference>
<feature type="domain" description="C2H2-type" evidence="7">
    <location>
        <begin position="93"/>
        <end position="120"/>
    </location>
</feature>
<dbReference type="SUPFAM" id="SSF57667">
    <property type="entry name" value="beta-beta-alpha zinc fingers"/>
    <property type="match status" value="7"/>
</dbReference>
<feature type="domain" description="C2H2-type" evidence="7">
    <location>
        <begin position="149"/>
        <end position="176"/>
    </location>
</feature>
<dbReference type="PROSITE" id="PS00028">
    <property type="entry name" value="ZINC_FINGER_C2H2_1"/>
    <property type="match status" value="10"/>
</dbReference>
<proteinExistence type="predicted"/>
<keyword evidence="3 5" id="KW-0863">Zinc-finger</keyword>